<dbReference type="PANTHER" id="PTHR47448">
    <property type="entry name" value="DUAL SPECIFICITY MITOGEN-ACTIVATED PROTEIN KINASE KINASE DSOR1-LIKE PROTEIN"/>
    <property type="match status" value="1"/>
</dbReference>
<dbReference type="SMART" id="SM00220">
    <property type="entry name" value="S_TKc"/>
    <property type="match status" value="1"/>
</dbReference>
<dbReference type="Gene3D" id="1.10.510.10">
    <property type="entry name" value="Transferase(Phosphotransferase) domain 1"/>
    <property type="match status" value="1"/>
</dbReference>
<dbReference type="FunFam" id="1.10.510.10:FF:000263">
    <property type="entry name" value="MAP kinase skh1/pek1"/>
    <property type="match status" value="1"/>
</dbReference>
<comment type="similarity">
    <text evidence="5">Belongs to the protein kinase superfamily. STE Ser/Thr protein kinase family. MAP kinase kinase subfamily.</text>
</comment>
<dbReference type="InterPro" id="IPR011009">
    <property type="entry name" value="Kinase-like_dom_sf"/>
</dbReference>
<name>A0A9P6B5I3_9AGAM</name>
<feature type="compositionally biased region" description="Low complexity" evidence="7">
    <location>
        <begin position="16"/>
        <end position="25"/>
    </location>
</feature>
<keyword evidence="2 6" id="KW-0547">Nucleotide-binding</keyword>
<evidence type="ECO:0000256" key="4">
    <source>
        <dbReference type="ARBA" id="ARBA00022840"/>
    </source>
</evidence>
<evidence type="ECO:0000256" key="3">
    <source>
        <dbReference type="ARBA" id="ARBA00022777"/>
    </source>
</evidence>
<dbReference type="OrthoDB" id="10252354at2759"/>
<dbReference type="PROSITE" id="PS50011">
    <property type="entry name" value="PROTEIN_KINASE_DOM"/>
    <property type="match status" value="1"/>
</dbReference>
<comment type="caution">
    <text evidence="9">The sequence shown here is derived from an EMBL/GenBank/DDBJ whole genome shotgun (WGS) entry which is preliminary data.</text>
</comment>
<dbReference type="InterPro" id="IPR000719">
    <property type="entry name" value="Prot_kinase_dom"/>
</dbReference>
<sequence>MQSLSLNISGGRRGSDAGSTASSGSDYDDDDIGGGYYGTPLPQRPIREVDPESVVTLRPPLRTITPHDPQSTEPVDPNSSAVSSANTISTLADVRRAIESEKQDNESWTDDQLEEIDRLGEGAGGAVFKVRVKHTGSVIAKKTIPATHSTPARQLVREFSFLAHCVHENITAFYGAFMSSSTTEHGIEVCLLMEYCDGGSLDSVSRQIRKLQFGRVGEKVVGKIAPGVLRGLDYLHSKRIIHRGFIDIKPSNILLTRAGIVKLCDFGVSGDLVYSFASTFTGTGYYMAPERIEGRSYSISSDVWSTGISLLEFAQNRFPYPPDLGPIDLLQVIVKGPVPSLDDDKEEGGGGHWSQSMKDFICVCLTVEAESRPTPHQMLKHPWISEMEGQKINMEKWMRDVWGWEKPKKKNKRRTSSSADDSIVDFTPLDDSPFSSSHLPPF</sequence>
<feature type="binding site" evidence="6">
    <location>
        <position position="142"/>
    </location>
    <ligand>
        <name>ATP</name>
        <dbReference type="ChEBI" id="CHEBI:30616"/>
    </ligand>
</feature>
<feature type="region of interest" description="Disordered" evidence="7">
    <location>
        <begin position="407"/>
        <end position="442"/>
    </location>
</feature>
<dbReference type="PANTHER" id="PTHR47448:SF5">
    <property type="entry name" value="MITOGEN-ACTIVATED PROTEIN KINASE KINAE MKK2"/>
    <property type="match status" value="1"/>
</dbReference>
<keyword evidence="3" id="KW-0418">Kinase</keyword>
<gene>
    <name evidence="9" type="ORF">BS47DRAFT_1292026</name>
</gene>
<protein>
    <recommendedName>
        <fullName evidence="8">Protein kinase domain-containing protein</fullName>
    </recommendedName>
</protein>
<dbReference type="SUPFAM" id="SSF56112">
    <property type="entry name" value="Protein kinase-like (PK-like)"/>
    <property type="match status" value="1"/>
</dbReference>
<accession>A0A9P6B5I3</accession>
<evidence type="ECO:0000256" key="6">
    <source>
        <dbReference type="PROSITE-ProRule" id="PRU10141"/>
    </source>
</evidence>
<keyword evidence="10" id="KW-1185">Reference proteome</keyword>
<dbReference type="GO" id="GO:0000165">
    <property type="term" value="P:MAPK cascade"/>
    <property type="evidence" value="ECO:0007669"/>
    <property type="project" value="UniProtKB-ARBA"/>
</dbReference>
<dbReference type="GO" id="GO:0004672">
    <property type="term" value="F:protein kinase activity"/>
    <property type="evidence" value="ECO:0007669"/>
    <property type="project" value="InterPro"/>
</dbReference>
<keyword evidence="4 6" id="KW-0067">ATP-binding</keyword>
<evidence type="ECO:0000313" key="9">
    <source>
        <dbReference type="EMBL" id="KAF9516691.1"/>
    </source>
</evidence>
<dbReference type="Gene3D" id="3.30.200.20">
    <property type="entry name" value="Phosphorylase Kinase, domain 1"/>
    <property type="match status" value="1"/>
</dbReference>
<dbReference type="GO" id="GO:0005524">
    <property type="term" value="F:ATP binding"/>
    <property type="evidence" value="ECO:0007669"/>
    <property type="project" value="UniProtKB-UniRule"/>
</dbReference>
<proteinExistence type="inferred from homology"/>
<feature type="compositionally biased region" description="Polar residues" evidence="7">
    <location>
        <begin position="433"/>
        <end position="442"/>
    </location>
</feature>
<organism evidence="9 10">
    <name type="scientific">Hydnum rufescens UP504</name>
    <dbReference type="NCBI Taxonomy" id="1448309"/>
    <lineage>
        <taxon>Eukaryota</taxon>
        <taxon>Fungi</taxon>
        <taxon>Dikarya</taxon>
        <taxon>Basidiomycota</taxon>
        <taxon>Agaricomycotina</taxon>
        <taxon>Agaricomycetes</taxon>
        <taxon>Cantharellales</taxon>
        <taxon>Hydnaceae</taxon>
        <taxon>Hydnum</taxon>
    </lineage>
</organism>
<dbReference type="Proteomes" id="UP000886523">
    <property type="component" value="Unassembled WGS sequence"/>
</dbReference>
<evidence type="ECO:0000259" key="8">
    <source>
        <dbReference type="PROSITE" id="PS50011"/>
    </source>
</evidence>
<evidence type="ECO:0000256" key="5">
    <source>
        <dbReference type="ARBA" id="ARBA00038035"/>
    </source>
</evidence>
<evidence type="ECO:0000256" key="2">
    <source>
        <dbReference type="ARBA" id="ARBA00022741"/>
    </source>
</evidence>
<dbReference type="Pfam" id="PF00069">
    <property type="entry name" value="Pkinase"/>
    <property type="match status" value="1"/>
</dbReference>
<evidence type="ECO:0000256" key="7">
    <source>
        <dbReference type="SAM" id="MobiDB-lite"/>
    </source>
</evidence>
<dbReference type="InterPro" id="IPR017441">
    <property type="entry name" value="Protein_kinase_ATP_BS"/>
</dbReference>
<feature type="region of interest" description="Disordered" evidence="7">
    <location>
        <begin position="1"/>
        <end position="85"/>
    </location>
</feature>
<feature type="domain" description="Protein kinase" evidence="8">
    <location>
        <begin position="113"/>
        <end position="384"/>
    </location>
</feature>
<dbReference type="InterPro" id="IPR050915">
    <property type="entry name" value="MAP_kinase_kinase"/>
</dbReference>
<evidence type="ECO:0000313" key="10">
    <source>
        <dbReference type="Proteomes" id="UP000886523"/>
    </source>
</evidence>
<evidence type="ECO:0000256" key="1">
    <source>
        <dbReference type="ARBA" id="ARBA00022679"/>
    </source>
</evidence>
<feature type="compositionally biased region" description="Polar residues" evidence="7">
    <location>
        <begin position="68"/>
        <end position="85"/>
    </location>
</feature>
<dbReference type="EMBL" id="MU128937">
    <property type="protein sequence ID" value="KAF9516691.1"/>
    <property type="molecule type" value="Genomic_DNA"/>
</dbReference>
<keyword evidence="1" id="KW-0808">Transferase</keyword>
<dbReference type="AlphaFoldDB" id="A0A9P6B5I3"/>
<dbReference type="PROSITE" id="PS00107">
    <property type="entry name" value="PROTEIN_KINASE_ATP"/>
    <property type="match status" value="1"/>
</dbReference>
<reference evidence="9" key="1">
    <citation type="journal article" date="2020" name="Nat. Commun.">
        <title>Large-scale genome sequencing of mycorrhizal fungi provides insights into the early evolution of symbiotic traits.</title>
        <authorList>
            <person name="Miyauchi S."/>
            <person name="Kiss E."/>
            <person name="Kuo A."/>
            <person name="Drula E."/>
            <person name="Kohler A."/>
            <person name="Sanchez-Garcia M."/>
            <person name="Morin E."/>
            <person name="Andreopoulos B."/>
            <person name="Barry K.W."/>
            <person name="Bonito G."/>
            <person name="Buee M."/>
            <person name="Carver A."/>
            <person name="Chen C."/>
            <person name="Cichocki N."/>
            <person name="Clum A."/>
            <person name="Culley D."/>
            <person name="Crous P.W."/>
            <person name="Fauchery L."/>
            <person name="Girlanda M."/>
            <person name="Hayes R.D."/>
            <person name="Keri Z."/>
            <person name="LaButti K."/>
            <person name="Lipzen A."/>
            <person name="Lombard V."/>
            <person name="Magnuson J."/>
            <person name="Maillard F."/>
            <person name="Murat C."/>
            <person name="Nolan M."/>
            <person name="Ohm R.A."/>
            <person name="Pangilinan J."/>
            <person name="Pereira M.F."/>
            <person name="Perotto S."/>
            <person name="Peter M."/>
            <person name="Pfister S."/>
            <person name="Riley R."/>
            <person name="Sitrit Y."/>
            <person name="Stielow J.B."/>
            <person name="Szollosi G."/>
            <person name="Zifcakova L."/>
            <person name="Stursova M."/>
            <person name="Spatafora J.W."/>
            <person name="Tedersoo L."/>
            <person name="Vaario L.M."/>
            <person name="Yamada A."/>
            <person name="Yan M."/>
            <person name="Wang P."/>
            <person name="Xu J."/>
            <person name="Bruns T."/>
            <person name="Baldrian P."/>
            <person name="Vilgalys R."/>
            <person name="Dunand C."/>
            <person name="Henrissat B."/>
            <person name="Grigoriev I.V."/>
            <person name="Hibbett D."/>
            <person name="Nagy L.G."/>
            <person name="Martin F.M."/>
        </authorList>
    </citation>
    <scope>NUCLEOTIDE SEQUENCE</scope>
    <source>
        <strain evidence="9">UP504</strain>
    </source>
</reference>